<dbReference type="InterPro" id="IPR036179">
    <property type="entry name" value="Ig-like_dom_sf"/>
</dbReference>
<keyword evidence="5" id="KW-1015">Disulfide bond</keyword>
<dbReference type="CDD" id="cd00096">
    <property type="entry name" value="Ig"/>
    <property type="match status" value="3"/>
</dbReference>
<dbReference type="InterPro" id="IPR001604">
    <property type="entry name" value="Endo_G_ENPP1-like_dom"/>
</dbReference>
<comment type="subcellular location">
    <subcellularLocation>
        <location evidence="1">Secreted</location>
    </subcellularLocation>
</comment>
<dbReference type="InterPro" id="IPR051170">
    <property type="entry name" value="Neural/epithelial_adhesion"/>
</dbReference>
<sequence>MSFMKLYIFLVIDITMCVNCHQAKSSLVFVIDRTSSMRKVIDHVKKKTDLIFDAVLKSNSSRIEDFIIVTFDDPNADLLVWTKNREEFKAGLKSINLTNGGDCPEYSMSGIEEALKISKPNSFFYVFTDASASDYKKIDLVKSLSQKKAIQVNFLLTGMCKKYGGKYYSVYENLTEATSGQIFHINRNDINEIINYIIESIKNKRTILNHKNIKKKGGTVQFTVDSKIQDVVIAITSDSPSYQVSDSDGNIIETVEIVHTNKTAVDKLIAKPGDYTIHINNGIKCLVVVSASTTVCFQYGFSIIKPTTMNETSTKPLKGPTDKQYLAIQLDNVEKDVTLEAAEIRDIDNSILNFLPLKIINVEQQLYVTEPFKPPSGMFKIAINGLTNKKEKITRLSTSTSEYQNELEKPKFTVPMVTILSDSLVDVEFADPLTLKCKIHAYPEPNVTWTDRSGVIITSEPVLPIDLPYDYISVLEINEVNTNMTLTCTAINNKGDKDAKSIDVRTKRKKYFKILEYPKDETVEYKKSFEFKCIVDASPDVNITWFKDDKKISNDINYQISPDSSTFTINSMNIKLKGNYRVNVVNDHEAKDFPFKVAISGIDAPRIDKRVVTYYREIGQSIDLPCRIIRGTPKPILSWSFSKDVSLLGFEDLENTKSSFHINDIEKQHNGIYRCKATNDINEDIHEMQLIVEYIPSVKMIRRIKFNQSETVTLNCIIDGSPKPTVQWTYNETEINISSKYRIFSNNSLSFIGSTWDSGKYYCKAKNSLGEAKEFTILTIYEPVTIEPPVEHRLTLQAGSSKILDCRVRGYPKPTVKWILNFFEPNYLQLDLPHDKNNSYNLKRAQIDEQGNYTCVAENAGGIKTITYEVFILAAPKIINTLKTSTLYAVVGDLTLRIPCDAEGSPKPTITWQFNKLNIAKGTDWYDIENDGTLIIKNITLSAEGSYICKAENTLDVDKIEYDVKINSIVDTFFIFTLQIKLGSSSEIPCGFSPQLVIQKGTFVRWFKDGVFLKEGNLYLSNAQLSDSGIYTCRLSTFWSSESYNKNVVVGFKPEFNSDYKKNINFKEGTVETLDCTAKGEPTPTVRWRIGSSSLKEKSMLYKFKMAKTNIGVYKCVITNEFGSIVRVFYIKKEACTLPRAKYLDRHMPLILSKTQNWIFEKTISIYTPIYLFCPGTYLSYNDESLGTYILATCVDKTWFQMNNKTYDISDMKCAKEIEVTYKNTKISCRKGNTELISIGFSLGSYFLSVYDVCLDKDKYKIHFTKYAVHEGVADADLVGAFEKNELLPLNFDDIYDCKKQITSISASIGEIFSKSDKCCFGKRQLVNSKDVMPGLVQAATFTYLNVVPIWSSCGLENWDEVERRVRSLAMSLGYNLEIWTGSSHSILLNINSVIKEIRLNDRNNRQQQVPLYLWKVVINYQEESSLAIIFINIPNLTSQQALIFMKCKDVCHKTKWMKNPAWTNVEKGFVFCCKIRDFEKAFNYRHLFRSKGAILI</sequence>
<feature type="signal peptide" evidence="7">
    <location>
        <begin position="1"/>
        <end position="20"/>
    </location>
</feature>
<dbReference type="InterPro" id="IPR013098">
    <property type="entry name" value="Ig_I-set"/>
</dbReference>
<dbReference type="Gene3D" id="3.40.570.10">
    <property type="entry name" value="Extracellular Endonuclease, subunit A"/>
    <property type="match status" value="1"/>
</dbReference>
<evidence type="ECO:0000256" key="5">
    <source>
        <dbReference type="ARBA" id="ARBA00023157"/>
    </source>
</evidence>
<gene>
    <name evidence="10" type="primary">LOC113397633</name>
</gene>
<dbReference type="SUPFAM" id="SSF53300">
    <property type="entry name" value="vWA-like"/>
    <property type="match status" value="1"/>
</dbReference>
<keyword evidence="9" id="KW-1185">Reference proteome</keyword>
<keyword evidence="6" id="KW-0393">Immunoglobulin domain</keyword>
<dbReference type="Pfam" id="PF01223">
    <property type="entry name" value="Endonuclease_NS"/>
    <property type="match status" value="1"/>
</dbReference>
<evidence type="ECO:0000256" key="7">
    <source>
        <dbReference type="SAM" id="SignalP"/>
    </source>
</evidence>
<dbReference type="InterPro" id="IPR003598">
    <property type="entry name" value="Ig_sub2"/>
</dbReference>
<dbReference type="Pfam" id="PF07679">
    <property type="entry name" value="I-set"/>
    <property type="match status" value="5"/>
</dbReference>
<dbReference type="PANTHER" id="PTHR12231">
    <property type="entry name" value="CTX-RELATED TYPE I TRANSMEMBRANE PROTEIN"/>
    <property type="match status" value="1"/>
</dbReference>
<evidence type="ECO:0000256" key="4">
    <source>
        <dbReference type="ARBA" id="ARBA00022737"/>
    </source>
</evidence>
<evidence type="ECO:0000256" key="6">
    <source>
        <dbReference type="ARBA" id="ARBA00023319"/>
    </source>
</evidence>
<keyword evidence="3 7" id="KW-0732">Signal</keyword>
<evidence type="ECO:0000256" key="2">
    <source>
        <dbReference type="ARBA" id="ARBA00022525"/>
    </source>
</evidence>
<dbReference type="SUPFAM" id="SSF48726">
    <property type="entry name" value="Immunoglobulin"/>
    <property type="match status" value="8"/>
</dbReference>
<evidence type="ECO:0000256" key="3">
    <source>
        <dbReference type="ARBA" id="ARBA00022729"/>
    </source>
</evidence>
<dbReference type="PROSITE" id="PS50835">
    <property type="entry name" value="IG_LIKE"/>
    <property type="match status" value="8"/>
</dbReference>
<dbReference type="InterPro" id="IPR056861">
    <property type="entry name" value="HMCN1-like_VWA"/>
</dbReference>
<accession>A0ABM4AT50</accession>
<feature type="domain" description="Ig-like" evidence="8">
    <location>
        <begin position="415"/>
        <end position="503"/>
    </location>
</feature>
<dbReference type="PANTHER" id="PTHR12231:SF253">
    <property type="entry name" value="DPR-INTERACTING PROTEIN ETA, ISOFORM B-RELATED"/>
    <property type="match status" value="1"/>
</dbReference>
<evidence type="ECO:0000256" key="1">
    <source>
        <dbReference type="ARBA" id="ARBA00004613"/>
    </source>
</evidence>
<dbReference type="GeneID" id="113397633"/>
<dbReference type="Proteomes" id="UP001652626">
    <property type="component" value="Chromosome 22"/>
</dbReference>
<feature type="domain" description="Ig-like" evidence="8">
    <location>
        <begin position="512"/>
        <end position="598"/>
    </location>
</feature>
<dbReference type="SMART" id="SM00408">
    <property type="entry name" value="IGc2"/>
    <property type="match status" value="8"/>
</dbReference>
<dbReference type="RefSeq" id="XP_064074473.1">
    <property type="nucleotide sequence ID" value="XM_064218403.1"/>
</dbReference>
<keyword evidence="2" id="KW-0964">Secreted</keyword>
<feature type="domain" description="Ig-like" evidence="8">
    <location>
        <begin position="783"/>
        <end position="867"/>
    </location>
</feature>
<proteinExistence type="predicted"/>
<dbReference type="SUPFAM" id="SSF54060">
    <property type="entry name" value="His-Me finger endonucleases"/>
    <property type="match status" value="1"/>
</dbReference>
<feature type="domain" description="Ig-like" evidence="8">
    <location>
        <begin position="605"/>
        <end position="693"/>
    </location>
</feature>
<dbReference type="Pfam" id="PF13927">
    <property type="entry name" value="Ig_3"/>
    <property type="match status" value="1"/>
</dbReference>
<dbReference type="SMART" id="SM00409">
    <property type="entry name" value="IG"/>
    <property type="match status" value="8"/>
</dbReference>
<feature type="domain" description="Ig-like" evidence="8">
    <location>
        <begin position="1054"/>
        <end position="1120"/>
    </location>
</feature>
<evidence type="ECO:0000313" key="9">
    <source>
        <dbReference type="Proteomes" id="UP001652626"/>
    </source>
</evidence>
<dbReference type="InterPro" id="IPR003599">
    <property type="entry name" value="Ig_sub"/>
</dbReference>
<feature type="domain" description="Ig-like" evidence="8">
    <location>
        <begin position="876"/>
        <end position="967"/>
    </location>
</feature>
<feature type="domain" description="Ig-like" evidence="8">
    <location>
        <begin position="696"/>
        <end position="776"/>
    </location>
</feature>
<protein>
    <submittedName>
        <fullName evidence="10">Hemicentin-1-like</fullName>
    </submittedName>
</protein>
<keyword evidence="4" id="KW-0677">Repeat</keyword>
<evidence type="ECO:0000313" key="10">
    <source>
        <dbReference type="RefSeq" id="XP_064074473.1"/>
    </source>
</evidence>
<dbReference type="InterPro" id="IPR044925">
    <property type="entry name" value="His-Me_finger_sf"/>
</dbReference>
<dbReference type="Gene3D" id="2.60.40.10">
    <property type="entry name" value="Immunoglobulins"/>
    <property type="match status" value="8"/>
</dbReference>
<name>A0ABM4AT50_VANTA</name>
<reference evidence="10" key="1">
    <citation type="submission" date="2025-08" db="UniProtKB">
        <authorList>
            <consortium name="RefSeq"/>
        </authorList>
    </citation>
    <scope>IDENTIFICATION</scope>
    <source>
        <tissue evidence="10">Whole body</tissue>
    </source>
</reference>
<dbReference type="InterPro" id="IPR013783">
    <property type="entry name" value="Ig-like_fold"/>
</dbReference>
<organism evidence="9 10">
    <name type="scientific">Vanessa tameamea</name>
    <name type="common">Kamehameha butterfly</name>
    <dbReference type="NCBI Taxonomy" id="334116"/>
    <lineage>
        <taxon>Eukaryota</taxon>
        <taxon>Metazoa</taxon>
        <taxon>Ecdysozoa</taxon>
        <taxon>Arthropoda</taxon>
        <taxon>Hexapoda</taxon>
        <taxon>Insecta</taxon>
        <taxon>Pterygota</taxon>
        <taxon>Neoptera</taxon>
        <taxon>Endopterygota</taxon>
        <taxon>Lepidoptera</taxon>
        <taxon>Glossata</taxon>
        <taxon>Ditrysia</taxon>
        <taxon>Papilionoidea</taxon>
        <taxon>Nymphalidae</taxon>
        <taxon>Nymphalinae</taxon>
        <taxon>Vanessa</taxon>
    </lineage>
</organism>
<dbReference type="Pfam" id="PF25106">
    <property type="entry name" value="VWA_4"/>
    <property type="match status" value="1"/>
</dbReference>
<evidence type="ECO:0000259" key="8">
    <source>
        <dbReference type="PROSITE" id="PS50835"/>
    </source>
</evidence>
<feature type="chain" id="PRO_5046529236" evidence="7">
    <location>
        <begin position="21"/>
        <end position="1497"/>
    </location>
</feature>
<dbReference type="InterPro" id="IPR007110">
    <property type="entry name" value="Ig-like_dom"/>
</dbReference>
<dbReference type="InterPro" id="IPR044929">
    <property type="entry name" value="DNA/RNA_non-sp_Endonuclease_sf"/>
</dbReference>
<feature type="domain" description="Ig-like" evidence="8">
    <location>
        <begin position="983"/>
        <end position="1051"/>
    </location>
</feature>
<dbReference type="InterPro" id="IPR036465">
    <property type="entry name" value="vWFA_dom_sf"/>
</dbReference>
<dbReference type="Gene3D" id="3.40.50.410">
    <property type="entry name" value="von Willebrand factor, type A domain"/>
    <property type="match status" value="1"/>
</dbReference>